<dbReference type="GO" id="GO:0004674">
    <property type="term" value="F:protein serine/threonine kinase activity"/>
    <property type="evidence" value="ECO:0007669"/>
    <property type="project" value="TreeGrafter"/>
</dbReference>
<dbReference type="Gene3D" id="1.10.510.10">
    <property type="entry name" value="Transferase(Phosphotransferase) domain 1"/>
    <property type="match status" value="1"/>
</dbReference>
<sequence>SLYVEAASQAYKSSRTGNPRYLAPELHLRQDSADGAAGRIVARLVGGNARSSPAVRGRRLNTSSVGLSPAIASLFSGPVFRISPSGRQDEAPDLFSFAMLCVELYTGQEPFVASHPSATDGQVSNLILQGTWPTPLPAAIAAQLGLVRVLERCWQQNPARRGDAAALLADMRGLA</sequence>
<keyword evidence="2" id="KW-0547">Nucleotide-binding</keyword>
<organism evidence="6 7">
    <name type="scientific">Phanerochaete carnosa (strain HHB-10118-sp)</name>
    <name type="common">White-rot fungus</name>
    <name type="synonym">Peniophora carnosa</name>
    <dbReference type="NCBI Taxonomy" id="650164"/>
    <lineage>
        <taxon>Eukaryota</taxon>
        <taxon>Fungi</taxon>
        <taxon>Dikarya</taxon>
        <taxon>Basidiomycota</taxon>
        <taxon>Agaricomycotina</taxon>
        <taxon>Agaricomycetes</taxon>
        <taxon>Polyporales</taxon>
        <taxon>Phanerochaetaceae</taxon>
        <taxon>Phanerochaete</taxon>
    </lineage>
</organism>
<dbReference type="PROSITE" id="PS50011">
    <property type="entry name" value="PROTEIN_KINASE_DOM"/>
    <property type="match status" value="1"/>
</dbReference>
<dbReference type="InterPro" id="IPR011009">
    <property type="entry name" value="Kinase-like_dom_sf"/>
</dbReference>
<dbReference type="InterPro" id="IPR000719">
    <property type="entry name" value="Prot_kinase_dom"/>
</dbReference>
<keyword evidence="7" id="KW-1185">Reference proteome</keyword>
<feature type="non-terminal residue" evidence="6">
    <location>
        <position position="175"/>
    </location>
</feature>
<dbReference type="EMBL" id="JH931319">
    <property type="protein sequence ID" value="EKM48195.1"/>
    <property type="molecule type" value="Genomic_DNA"/>
</dbReference>
<keyword evidence="1" id="KW-0808">Transferase</keyword>
<evidence type="ECO:0000256" key="4">
    <source>
        <dbReference type="ARBA" id="ARBA00022840"/>
    </source>
</evidence>
<keyword evidence="3" id="KW-0418">Kinase</keyword>
<name>K5VNC5_PHACS</name>
<dbReference type="OrthoDB" id="4062651at2759"/>
<dbReference type="STRING" id="650164.K5VNC5"/>
<dbReference type="Proteomes" id="UP000008370">
    <property type="component" value="Unassembled WGS sequence"/>
</dbReference>
<dbReference type="InParanoid" id="K5VNC5"/>
<dbReference type="SUPFAM" id="SSF56112">
    <property type="entry name" value="Protein kinase-like (PK-like)"/>
    <property type="match status" value="1"/>
</dbReference>
<dbReference type="InterPro" id="IPR051681">
    <property type="entry name" value="Ser/Thr_Kinases-Pseudokinases"/>
</dbReference>
<protein>
    <recommendedName>
        <fullName evidence="5">Protein kinase domain-containing protein</fullName>
    </recommendedName>
</protein>
<evidence type="ECO:0000256" key="1">
    <source>
        <dbReference type="ARBA" id="ARBA00022679"/>
    </source>
</evidence>
<proteinExistence type="predicted"/>
<reference evidence="6 7" key="1">
    <citation type="journal article" date="2012" name="BMC Genomics">
        <title>Comparative genomics of the white-rot fungi, Phanerochaete carnosa and P. chrysosporium, to elucidate the genetic basis of the distinct wood types they colonize.</title>
        <authorList>
            <person name="Suzuki H."/>
            <person name="MacDonald J."/>
            <person name="Syed K."/>
            <person name="Salamov A."/>
            <person name="Hori C."/>
            <person name="Aerts A."/>
            <person name="Henrissat B."/>
            <person name="Wiebenga A."/>
            <person name="vanKuyk P.A."/>
            <person name="Barry K."/>
            <person name="Lindquist E."/>
            <person name="LaButti K."/>
            <person name="Lapidus A."/>
            <person name="Lucas S."/>
            <person name="Coutinho P."/>
            <person name="Gong Y."/>
            <person name="Samejima M."/>
            <person name="Mahadevan R."/>
            <person name="Abou-Zaid M."/>
            <person name="de Vries R.P."/>
            <person name="Igarashi K."/>
            <person name="Yadav J.S."/>
            <person name="Grigoriev I.V."/>
            <person name="Master E.R."/>
        </authorList>
    </citation>
    <scope>NUCLEOTIDE SEQUENCE [LARGE SCALE GENOMIC DNA]</scope>
    <source>
        <strain evidence="6 7">HHB-10118-sp</strain>
    </source>
</reference>
<gene>
    <name evidence="6" type="ORF">PHACADRAFT_266507</name>
</gene>
<evidence type="ECO:0000256" key="2">
    <source>
        <dbReference type="ARBA" id="ARBA00022741"/>
    </source>
</evidence>
<feature type="domain" description="Protein kinase" evidence="5">
    <location>
        <begin position="1"/>
        <end position="174"/>
    </location>
</feature>
<evidence type="ECO:0000313" key="7">
    <source>
        <dbReference type="Proteomes" id="UP000008370"/>
    </source>
</evidence>
<dbReference type="AlphaFoldDB" id="K5VNC5"/>
<dbReference type="PANTHER" id="PTHR44329:SF288">
    <property type="entry name" value="MITOGEN-ACTIVATED PROTEIN KINASE KINASE KINASE 20"/>
    <property type="match status" value="1"/>
</dbReference>
<evidence type="ECO:0000313" key="6">
    <source>
        <dbReference type="EMBL" id="EKM48195.1"/>
    </source>
</evidence>
<keyword evidence="4" id="KW-0067">ATP-binding</keyword>
<dbReference type="GO" id="GO:0005524">
    <property type="term" value="F:ATP binding"/>
    <property type="evidence" value="ECO:0007669"/>
    <property type="project" value="UniProtKB-KW"/>
</dbReference>
<evidence type="ECO:0000256" key="3">
    <source>
        <dbReference type="ARBA" id="ARBA00022777"/>
    </source>
</evidence>
<dbReference type="PANTHER" id="PTHR44329">
    <property type="entry name" value="SERINE/THREONINE-PROTEIN KINASE TNNI3K-RELATED"/>
    <property type="match status" value="1"/>
</dbReference>
<evidence type="ECO:0000259" key="5">
    <source>
        <dbReference type="PROSITE" id="PS50011"/>
    </source>
</evidence>
<accession>K5VNC5</accession>
<dbReference type="RefSeq" id="XP_007403253.1">
    <property type="nucleotide sequence ID" value="XM_007403191.1"/>
</dbReference>
<dbReference type="KEGG" id="pco:PHACADRAFT_266507"/>
<dbReference type="GeneID" id="18919425"/>
<dbReference type="HOGENOM" id="CLU_1536167_0_0_1"/>